<accession>A0ABQ6IS60</accession>
<evidence type="ECO:0000256" key="1">
    <source>
        <dbReference type="ARBA" id="ARBA00009232"/>
    </source>
</evidence>
<proteinExistence type="inferred from homology"/>
<feature type="region of interest" description="Disordered" evidence="6">
    <location>
        <begin position="231"/>
        <end position="251"/>
    </location>
</feature>
<keyword evidence="8" id="KW-1185">Reference proteome</keyword>
<evidence type="ECO:0000256" key="2">
    <source>
        <dbReference type="ARBA" id="ARBA00022763"/>
    </source>
</evidence>
<dbReference type="InterPro" id="IPR011034">
    <property type="entry name" value="Formyl_transferase-like_C_sf"/>
</dbReference>
<dbReference type="Pfam" id="PF02245">
    <property type="entry name" value="Pur_DNA_glyco"/>
    <property type="match status" value="1"/>
</dbReference>
<evidence type="ECO:0000256" key="3">
    <source>
        <dbReference type="ARBA" id="ARBA00022801"/>
    </source>
</evidence>
<dbReference type="Gene3D" id="3.10.300.10">
    <property type="entry name" value="Methylpurine-DNA glycosylase (MPG)"/>
    <property type="match status" value="1"/>
</dbReference>
<comment type="caution">
    <text evidence="7">The sequence shown here is derived from an EMBL/GenBank/DDBJ whole genome shotgun (WGS) entry which is preliminary data.</text>
</comment>
<dbReference type="NCBIfam" id="NF002003">
    <property type="entry name" value="PRK00802.1-3"/>
    <property type="match status" value="1"/>
</dbReference>
<dbReference type="NCBIfam" id="TIGR00567">
    <property type="entry name" value="3mg"/>
    <property type="match status" value="1"/>
</dbReference>
<dbReference type="CDD" id="cd00540">
    <property type="entry name" value="AAG"/>
    <property type="match status" value="1"/>
</dbReference>
<dbReference type="HAMAP" id="MF_00527">
    <property type="entry name" value="3MGH"/>
    <property type="match status" value="1"/>
</dbReference>
<organism evidence="7 8">
    <name type="scientific">Mobilicoccus caccae</name>
    <dbReference type="NCBI Taxonomy" id="1859295"/>
    <lineage>
        <taxon>Bacteria</taxon>
        <taxon>Bacillati</taxon>
        <taxon>Actinomycetota</taxon>
        <taxon>Actinomycetes</taxon>
        <taxon>Micrococcales</taxon>
        <taxon>Dermatophilaceae</taxon>
        <taxon>Mobilicoccus</taxon>
    </lineage>
</organism>
<dbReference type="EMBL" id="BSUO01000001">
    <property type="protein sequence ID" value="GMA39992.1"/>
    <property type="molecule type" value="Genomic_DNA"/>
</dbReference>
<feature type="region of interest" description="Disordered" evidence="6">
    <location>
        <begin position="1"/>
        <end position="22"/>
    </location>
</feature>
<keyword evidence="4 5" id="KW-0234">DNA repair</keyword>
<dbReference type="PANTHER" id="PTHR10429">
    <property type="entry name" value="DNA-3-METHYLADENINE GLYCOSYLASE"/>
    <property type="match status" value="1"/>
</dbReference>
<dbReference type="RefSeq" id="WP_284303774.1">
    <property type="nucleotide sequence ID" value="NZ_BSUO01000001.1"/>
</dbReference>
<comment type="similarity">
    <text evidence="1 5">Belongs to the DNA glycosylase MPG family.</text>
</comment>
<reference evidence="8" key="1">
    <citation type="journal article" date="2019" name="Int. J. Syst. Evol. Microbiol.">
        <title>The Global Catalogue of Microorganisms (GCM) 10K type strain sequencing project: providing services to taxonomists for standard genome sequencing and annotation.</title>
        <authorList>
            <consortium name="The Broad Institute Genomics Platform"/>
            <consortium name="The Broad Institute Genome Sequencing Center for Infectious Disease"/>
            <person name="Wu L."/>
            <person name="Ma J."/>
        </authorList>
    </citation>
    <scope>NUCLEOTIDE SEQUENCE [LARGE SCALE GENOMIC DNA]</scope>
    <source>
        <strain evidence="8">NBRC 113072</strain>
    </source>
</reference>
<evidence type="ECO:0000313" key="8">
    <source>
        <dbReference type="Proteomes" id="UP001157126"/>
    </source>
</evidence>
<dbReference type="SUPFAM" id="SSF50486">
    <property type="entry name" value="FMT C-terminal domain-like"/>
    <property type="match status" value="1"/>
</dbReference>
<evidence type="ECO:0000256" key="4">
    <source>
        <dbReference type="ARBA" id="ARBA00023204"/>
    </source>
</evidence>
<keyword evidence="3 5" id="KW-0378">Hydrolase</keyword>
<protein>
    <recommendedName>
        <fullName evidence="5">Putative 3-methyladenine DNA glycosylase</fullName>
        <ecNumber evidence="5">3.2.2.-</ecNumber>
    </recommendedName>
</protein>
<evidence type="ECO:0000256" key="6">
    <source>
        <dbReference type="SAM" id="MobiDB-lite"/>
    </source>
</evidence>
<evidence type="ECO:0000256" key="5">
    <source>
        <dbReference type="HAMAP-Rule" id="MF_00527"/>
    </source>
</evidence>
<evidence type="ECO:0000313" key="7">
    <source>
        <dbReference type="EMBL" id="GMA39992.1"/>
    </source>
</evidence>
<dbReference type="InterPro" id="IPR036995">
    <property type="entry name" value="MPG_sf"/>
</dbReference>
<keyword evidence="2 5" id="KW-0227">DNA damage</keyword>
<gene>
    <name evidence="7" type="ORF">GCM10025883_20370</name>
</gene>
<dbReference type="EC" id="3.2.2.-" evidence="5"/>
<sequence>MAAQLGEQAAHGPRLTAVSDPGPGGRVVRLGEEFYDRPVLEVAPDLLGCIVRHGPVAVRLTEVEAYAGEADPGSHAFRGRTPRTAVMFGPPGRLYVYLSYGMHFCMNLVCGPDGRASAVLLRAGEVVDGLEQARARRTPASGIAPRDRDLARGPARLTVALGLDRRHDGLDTTAADAQVVVMRVDADAAADADADVSTERGSAVRPVVAGVRVGVSGAGGGEEYPWRFHLDGDPTVSPYRAAAPAGRRRSR</sequence>
<dbReference type="Proteomes" id="UP001157126">
    <property type="component" value="Unassembled WGS sequence"/>
</dbReference>
<name>A0ABQ6IS60_9MICO</name>
<dbReference type="PANTHER" id="PTHR10429:SF0">
    <property type="entry name" value="DNA-3-METHYLADENINE GLYCOSYLASE"/>
    <property type="match status" value="1"/>
</dbReference>
<dbReference type="InterPro" id="IPR003180">
    <property type="entry name" value="MPG"/>
</dbReference>